<evidence type="ECO:0000256" key="6">
    <source>
        <dbReference type="ARBA" id="ARBA00022729"/>
    </source>
</evidence>
<evidence type="ECO:0000259" key="10">
    <source>
        <dbReference type="Pfam" id="PF09375"/>
    </source>
</evidence>
<organism evidence="11 12">
    <name type="scientific">Actinospica acidithermotolerans</name>
    <dbReference type="NCBI Taxonomy" id="2828514"/>
    <lineage>
        <taxon>Bacteria</taxon>
        <taxon>Bacillati</taxon>
        <taxon>Actinomycetota</taxon>
        <taxon>Actinomycetes</taxon>
        <taxon>Catenulisporales</taxon>
        <taxon>Actinospicaceae</taxon>
        <taxon>Actinospica</taxon>
    </lineage>
</organism>
<feature type="transmembrane region" description="Helical" evidence="9">
    <location>
        <begin position="40"/>
        <end position="62"/>
    </location>
</feature>
<dbReference type="Gene3D" id="1.20.1420.20">
    <property type="entry name" value="M75 peptidase, HXXE motif"/>
    <property type="match status" value="1"/>
</dbReference>
<dbReference type="Pfam" id="PF03239">
    <property type="entry name" value="FTR1"/>
    <property type="match status" value="1"/>
</dbReference>
<keyword evidence="8 9" id="KW-0472">Membrane</keyword>
<keyword evidence="5 9" id="KW-0812">Transmembrane</keyword>
<evidence type="ECO:0000256" key="7">
    <source>
        <dbReference type="ARBA" id="ARBA00022989"/>
    </source>
</evidence>
<feature type="transmembrane region" description="Helical" evidence="9">
    <location>
        <begin position="74"/>
        <end position="94"/>
    </location>
</feature>
<evidence type="ECO:0000256" key="1">
    <source>
        <dbReference type="ARBA" id="ARBA00004141"/>
    </source>
</evidence>
<comment type="subcellular location">
    <subcellularLocation>
        <location evidence="2">Cell envelope</location>
    </subcellularLocation>
    <subcellularLocation>
        <location evidence="1">Membrane</location>
        <topology evidence="1">Multi-pass membrane protein</topology>
    </subcellularLocation>
</comment>
<proteinExistence type="inferred from homology"/>
<keyword evidence="6" id="KW-0732">Signal</keyword>
<evidence type="ECO:0000256" key="2">
    <source>
        <dbReference type="ARBA" id="ARBA00004196"/>
    </source>
</evidence>
<dbReference type="GO" id="GO:0030313">
    <property type="term" value="C:cell envelope"/>
    <property type="evidence" value="ECO:0007669"/>
    <property type="project" value="UniProtKB-SubCell"/>
</dbReference>
<dbReference type="AlphaFoldDB" id="A0A941E4I7"/>
<gene>
    <name evidence="11" type="ORF">KDK95_07285</name>
</gene>
<dbReference type="GO" id="GO:0033573">
    <property type="term" value="C:high-affinity iron permease complex"/>
    <property type="evidence" value="ECO:0007669"/>
    <property type="project" value="InterPro"/>
</dbReference>
<protein>
    <submittedName>
        <fullName evidence="11">FTR1 family protein</fullName>
    </submittedName>
</protein>
<feature type="transmembrane region" description="Helical" evidence="9">
    <location>
        <begin position="115"/>
        <end position="133"/>
    </location>
</feature>
<feature type="transmembrane region" description="Helical" evidence="9">
    <location>
        <begin position="330"/>
        <end position="352"/>
    </location>
</feature>
<comment type="similarity">
    <text evidence="4">Belongs to the oxidase-dependent Fe transporter (OFeT) (TC 9.A.10.1) family.</text>
</comment>
<feature type="transmembrane region" description="Helical" evidence="9">
    <location>
        <begin position="245"/>
        <end position="263"/>
    </location>
</feature>
<dbReference type="GO" id="GO:0015093">
    <property type="term" value="F:ferrous iron transmembrane transporter activity"/>
    <property type="evidence" value="ECO:0007669"/>
    <property type="project" value="TreeGrafter"/>
</dbReference>
<dbReference type="CDD" id="cd14656">
    <property type="entry name" value="Imelysin-like_EfeO"/>
    <property type="match status" value="1"/>
</dbReference>
<dbReference type="EMBL" id="JAGSOH010000012">
    <property type="protein sequence ID" value="MBR7826100.1"/>
    <property type="molecule type" value="Genomic_DNA"/>
</dbReference>
<dbReference type="InterPro" id="IPR004923">
    <property type="entry name" value="FTR1/Fip1/EfeU"/>
</dbReference>
<evidence type="ECO:0000313" key="12">
    <source>
        <dbReference type="Proteomes" id="UP000676325"/>
    </source>
</evidence>
<dbReference type="PANTHER" id="PTHR31632">
    <property type="entry name" value="IRON TRANSPORTER FTH1"/>
    <property type="match status" value="1"/>
</dbReference>
<dbReference type="InterPro" id="IPR018976">
    <property type="entry name" value="Imelysin-like"/>
</dbReference>
<comment type="caution">
    <text evidence="11">The sequence shown here is derived from an EMBL/GenBank/DDBJ whole genome shotgun (WGS) entry which is preliminary data.</text>
</comment>
<keyword evidence="7 9" id="KW-1133">Transmembrane helix</keyword>
<keyword evidence="12" id="KW-1185">Reference proteome</keyword>
<evidence type="ECO:0000313" key="11">
    <source>
        <dbReference type="EMBL" id="MBR7826100.1"/>
    </source>
</evidence>
<evidence type="ECO:0000256" key="9">
    <source>
        <dbReference type="SAM" id="Phobius"/>
    </source>
</evidence>
<evidence type="ECO:0000256" key="3">
    <source>
        <dbReference type="ARBA" id="ARBA00005989"/>
    </source>
</evidence>
<evidence type="ECO:0000256" key="8">
    <source>
        <dbReference type="ARBA" id="ARBA00023136"/>
    </source>
</evidence>
<feature type="transmembrane region" description="Helical" evidence="9">
    <location>
        <begin position="153"/>
        <end position="171"/>
    </location>
</feature>
<dbReference type="PANTHER" id="PTHR31632:SF2">
    <property type="entry name" value="PLASMA MEMBRANE IRON PERMEASE"/>
    <property type="match status" value="1"/>
</dbReference>
<evidence type="ECO:0000256" key="5">
    <source>
        <dbReference type="ARBA" id="ARBA00022692"/>
    </source>
</evidence>
<accession>A0A941E4I7</accession>
<dbReference type="RefSeq" id="WP_212517246.1">
    <property type="nucleotide sequence ID" value="NZ_JAGSOH010000012.1"/>
</dbReference>
<comment type="similarity">
    <text evidence="3">Belongs to the EfeM/EfeO family.</text>
</comment>
<dbReference type="InterPro" id="IPR034981">
    <property type="entry name" value="Imelysin-like_EfeO/Algp7"/>
</dbReference>
<feature type="transmembrane region" description="Helical" evidence="9">
    <location>
        <begin position="6"/>
        <end position="28"/>
    </location>
</feature>
<evidence type="ECO:0000256" key="4">
    <source>
        <dbReference type="ARBA" id="ARBA00008333"/>
    </source>
</evidence>
<feature type="domain" description="Imelysin-like" evidence="10">
    <location>
        <begin position="471"/>
        <end position="695"/>
    </location>
</feature>
<reference evidence="11" key="1">
    <citation type="submission" date="2021-04" db="EMBL/GenBank/DDBJ databases">
        <title>Genome based classification of Actinospica acidithermotolerans sp. nov., an actinobacterium isolated from an Indonesian hot spring.</title>
        <authorList>
            <person name="Kusuma A.B."/>
            <person name="Putra K.E."/>
            <person name="Nafisah S."/>
            <person name="Loh J."/>
            <person name="Nouioui I."/>
            <person name="Goodfellow M."/>
        </authorList>
    </citation>
    <scope>NUCLEOTIDE SEQUENCE</scope>
    <source>
        <strain evidence="11">MGRD01-02</strain>
    </source>
</reference>
<dbReference type="Pfam" id="PF09375">
    <property type="entry name" value="Peptidase_M75"/>
    <property type="match status" value="1"/>
</dbReference>
<dbReference type="NCBIfam" id="NF041756">
    <property type="entry name" value="EfeU"/>
    <property type="match status" value="1"/>
</dbReference>
<dbReference type="Proteomes" id="UP000676325">
    <property type="component" value="Unassembled WGS sequence"/>
</dbReference>
<name>A0A941E4I7_9ACTN</name>
<sequence length="719" mass="74591">MWNTAFPSFLIGLREGLEAGLVVSILVATLVRAQARDRLGAVWTGVAAAVALSLSFAAVLSFTSASLPAGGQDAFGGVLSLLAVCFVTTMVFWMRRNAKSLSGDLKARVSDALGRGDKVLVLTAFLAVAREGLETSLFLWTTAKSAGQARGPMLGGLVGILLAVALCWGLYRRVLKINLTRFFAYTGGVLIVIAAGVLAYGLGDLQEAGLLPGYAAHAFNLSIDAGSWYATLIAGTLNLTPVMTWLQIVGYVLYLATTMTLFVHGVRAAGGAQSAAASGAASGAPELSRAERAAARRAAEETALAEQLAAKARAARNPGGAEPKRRAPRWAVYGAIVAVPAVAAVATISVMGTASANSTIQIAISEATCGTGWSSPTAGTLSFDITDNGANTAEVYLINPLSNAVYGEAPDVTPGAAEVMNVSIGAGDYVFRCSFVDGTVKNSATYHVTGSSGGLAAVIPVTEQDMEQPVSDYRSYVQSALPGLLTAAAKLDADLRAGNLAQAETDWLPAHLAYERLGAAYGTFGTFDSEINGSASGQPQGTASKDWTGFFRIEYGLWHGQSAAELAPYGDRLVTDIKGLIKAFPGQTTPATDLPLRAHEILENALQFQLTGIQDYGSGTTLDTLYANTQGTQEVLSTISSLIQRGDPALLRQIDQETAVVQADLKSVGAGPCTAACAGTPAALSALSTAQRQKIDGDLGRLLESLSLVPDLLEERTAA</sequence>
<dbReference type="InterPro" id="IPR038352">
    <property type="entry name" value="Imelysin_sf"/>
</dbReference>
<feature type="transmembrane region" description="Helical" evidence="9">
    <location>
        <begin position="183"/>
        <end position="202"/>
    </location>
</feature>